<evidence type="ECO:0000313" key="2">
    <source>
        <dbReference type="Proteomes" id="UP000017246"/>
    </source>
</evidence>
<gene>
    <name evidence="1" type="ORF">EmuJ_000575000</name>
</gene>
<name>A0A068Y7S7_ECHMU</name>
<reference evidence="1" key="1">
    <citation type="journal article" date="2013" name="Nature">
        <title>The genomes of four tapeworm species reveal adaptations to parasitism.</title>
        <authorList>
            <person name="Tsai I.J."/>
            <person name="Zarowiecki M."/>
            <person name="Holroyd N."/>
            <person name="Garciarrubio A."/>
            <person name="Sanchez-Flores A."/>
            <person name="Brooks K.L."/>
            <person name="Tracey A."/>
            <person name="Bobes R.J."/>
            <person name="Fragoso G."/>
            <person name="Sciutto E."/>
            <person name="Aslett M."/>
            <person name="Beasley H."/>
            <person name="Bennett H.M."/>
            <person name="Cai J."/>
            <person name="Camicia F."/>
            <person name="Clark R."/>
            <person name="Cucher M."/>
            <person name="De Silva N."/>
            <person name="Day T.A."/>
            <person name="Deplazes P."/>
            <person name="Estrada K."/>
            <person name="Fernandez C."/>
            <person name="Holland P.W."/>
            <person name="Hou J."/>
            <person name="Hu S."/>
            <person name="Huckvale T."/>
            <person name="Hung S.S."/>
            <person name="Kamenetzky L."/>
            <person name="Keane J.A."/>
            <person name="Kiss F."/>
            <person name="Koziol U."/>
            <person name="Lambert O."/>
            <person name="Liu K."/>
            <person name="Luo X."/>
            <person name="Luo Y."/>
            <person name="Macchiaroli N."/>
            <person name="Nichol S."/>
            <person name="Paps J."/>
            <person name="Parkinson J."/>
            <person name="Pouchkina-Stantcheva N."/>
            <person name="Riddiford N."/>
            <person name="Rosenzvit M."/>
            <person name="Salinas G."/>
            <person name="Wasmuth J.D."/>
            <person name="Zamanian M."/>
            <person name="Zheng Y."/>
            <person name="Cai X."/>
            <person name="Soberon X."/>
            <person name="Olson P.D."/>
            <person name="Laclette J.P."/>
            <person name="Brehm K."/>
            <person name="Berriman M."/>
            <person name="Garciarrubio A."/>
            <person name="Bobes R.J."/>
            <person name="Fragoso G."/>
            <person name="Sanchez-Flores A."/>
            <person name="Estrada K."/>
            <person name="Cevallos M.A."/>
            <person name="Morett E."/>
            <person name="Gonzalez V."/>
            <person name="Portillo T."/>
            <person name="Ochoa-Leyva A."/>
            <person name="Jose M.V."/>
            <person name="Sciutto E."/>
            <person name="Landa A."/>
            <person name="Jimenez L."/>
            <person name="Valdes V."/>
            <person name="Carrero J.C."/>
            <person name="Larralde C."/>
            <person name="Morales-Montor J."/>
            <person name="Limon-Lason J."/>
            <person name="Soberon X."/>
            <person name="Laclette J.P."/>
        </authorList>
    </citation>
    <scope>NUCLEOTIDE SEQUENCE [LARGE SCALE GENOMIC DNA]</scope>
</reference>
<proteinExistence type="predicted"/>
<organism evidence="1 2">
    <name type="scientific">Echinococcus multilocularis</name>
    <name type="common">Fox tapeworm</name>
    <dbReference type="NCBI Taxonomy" id="6211"/>
    <lineage>
        <taxon>Eukaryota</taxon>
        <taxon>Metazoa</taxon>
        <taxon>Spiralia</taxon>
        <taxon>Lophotrochozoa</taxon>
        <taxon>Platyhelminthes</taxon>
        <taxon>Cestoda</taxon>
        <taxon>Eucestoda</taxon>
        <taxon>Cyclophyllidea</taxon>
        <taxon>Taeniidae</taxon>
        <taxon>Echinococcus</taxon>
    </lineage>
</organism>
<dbReference type="OrthoDB" id="6287560at2759"/>
<sequence>MTHISDDEKKEFRELLIKHANIFPWQGAKLGRTNIVKPTIDTGEARFIWQPPRRIPPPLLGEASGLIGEMIAMRL</sequence>
<reference evidence="1" key="2">
    <citation type="submission" date="2015-11" db="EMBL/GenBank/DDBJ databases">
        <authorList>
            <person name="Zhang Y."/>
            <person name="Guo Z."/>
        </authorList>
    </citation>
    <scope>NUCLEOTIDE SEQUENCE</scope>
</reference>
<protein>
    <submittedName>
        <fullName evidence="1">Gap Pol polyprotein</fullName>
    </submittedName>
</protein>
<evidence type="ECO:0000313" key="1">
    <source>
        <dbReference type="EMBL" id="CDS38357.1"/>
    </source>
</evidence>
<dbReference type="EMBL" id="LN902841">
    <property type="protein sequence ID" value="CDS38357.1"/>
    <property type="molecule type" value="Genomic_DNA"/>
</dbReference>
<accession>A0A068Y7S7</accession>
<dbReference type="Proteomes" id="UP000017246">
    <property type="component" value="Unassembled WGS sequence"/>
</dbReference>
<dbReference type="AlphaFoldDB" id="A0A068Y7S7"/>
<keyword evidence="2" id="KW-1185">Reference proteome</keyword>